<dbReference type="PROSITE" id="PS50123">
    <property type="entry name" value="CHER"/>
    <property type="match status" value="1"/>
</dbReference>
<dbReference type="SUPFAM" id="SSF47757">
    <property type="entry name" value="Chemotaxis receptor methyltransferase CheR, N-terminal domain"/>
    <property type="match status" value="1"/>
</dbReference>
<feature type="binding site" evidence="6">
    <location>
        <position position="91"/>
    </location>
    <ligand>
        <name>S-adenosyl-L-methionine</name>
        <dbReference type="ChEBI" id="CHEBI:59789"/>
    </ligand>
</feature>
<evidence type="ECO:0000313" key="9">
    <source>
        <dbReference type="Proteomes" id="UP000676996"/>
    </source>
</evidence>
<dbReference type="AlphaFoldDB" id="A0A8T4I9C3"/>
<feature type="binding site" evidence="6">
    <location>
        <begin position="234"/>
        <end position="235"/>
    </location>
    <ligand>
        <name>S-adenosyl-L-methionine</name>
        <dbReference type="ChEBI" id="CHEBI:59789"/>
    </ligand>
</feature>
<dbReference type="SUPFAM" id="SSF53335">
    <property type="entry name" value="S-adenosyl-L-methionine-dependent methyltransferases"/>
    <property type="match status" value="1"/>
</dbReference>
<dbReference type="PANTHER" id="PTHR24422:SF19">
    <property type="entry name" value="CHEMOTAXIS PROTEIN METHYLTRANSFERASE"/>
    <property type="match status" value="1"/>
</dbReference>
<proteinExistence type="predicted"/>
<gene>
    <name evidence="8" type="ORF">J7S20_00405</name>
</gene>
<evidence type="ECO:0000256" key="5">
    <source>
        <dbReference type="PIRNR" id="PIRNR000410"/>
    </source>
</evidence>
<feature type="binding site" evidence="6">
    <location>
        <position position="163"/>
    </location>
    <ligand>
        <name>S-adenosyl-L-methionine</name>
        <dbReference type="ChEBI" id="CHEBI:59789"/>
    </ligand>
</feature>
<dbReference type="Gene3D" id="3.40.50.150">
    <property type="entry name" value="Vaccinia Virus protein VP39"/>
    <property type="match status" value="1"/>
</dbReference>
<dbReference type="EMBL" id="JAGRQC010000001">
    <property type="protein sequence ID" value="MBR0550961.1"/>
    <property type="molecule type" value="Genomic_DNA"/>
</dbReference>
<dbReference type="PANTHER" id="PTHR24422">
    <property type="entry name" value="CHEMOTAXIS PROTEIN METHYLTRANSFERASE"/>
    <property type="match status" value="1"/>
</dbReference>
<keyword evidence="4 5" id="KW-0949">S-adenosyl-L-methionine</keyword>
<dbReference type="EC" id="2.1.1.80" evidence="5"/>
<evidence type="ECO:0000313" key="8">
    <source>
        <dbReference type="EMBL" id="MBR0550961.1"/>
    </source>
</evidence>
<dbReference type="Pfam" id="PF01739">
    <property type="entry name" value="CheR"/>
    <property type="match status" value="1"/>
</dbReference>
<keyword evidence="2 5" id="KW-0489">Methyltransferase</keyword>
<dbReference type="Gene3D" id="1.10.155.10">
    <property type="entry name" value="Chemotaxis receptor methyltransferase CheR, N-terminal domain"/>
    <property type="match status" value="1"/>
</dbReference>
<sequence>MSTAFATAAAVGADASGAEELAPAEFARIAAIMQSEARIALSPAKTTLVCSRLSRRLRTHGLTTFRDYLSLVDRDAEERAAMVVALTTNHTHFFRENHHFEHFREHVVPELRQRAEAGHPIRIWSAGCSSGEEVYTIVMCLLGPSRSGARWVFDRDVKLLATDIAPHVVAATRRGVYSEMTVEPIPEAYRREWLQAQGNEFAIDPQARQLVTARELNLFGQWPMRQQYDVIFCRNVMIYFDDPAKAELEQRFAQMLRPGGHLYIGHSERLIGPAADMLSSCGQTIYRRDAGQ</sequence>
<comment type="caution">
    <text evidence="8">The sequence shown here is derived from an EMBL/GenBank/DDBJ whole genome shotgun (WGS) entry which is preliminary data.</text>
</comment>
<reference evidence="8" key="1">
    <citation type="submission" date="2021-04" db="EMBL/GenBank/DDBJ databases">
        <title>Ouciella asimina sp. nov., isolated from the surface seawater in the hydrothermal field of Okinawa Trough.</title>
        <authorList>
            <person name="Shuang W."/>
        </authorList>
    </citation>
    <scope>NUCLEOTIDE SEQUENCE</scope>
    <source>
        <strain evidence="8">LXI357</strain>
    </source>
</reference>
<feature type="binding site" evidence="6">
    <location>
        <position position="133"/>
    </location>
    <ligand>
        <name>S-adenosyl-L-methionine</name>
        <dbReference type="ChEBI" id="CHEBI:59789"/>
    </ligand>
</feature>
<dbReference type="InterPro" id="IPR050903">
    <property type="entry name" value="Bact_Chemotaxis_MeTrfase"/>
</dbReference>
<dbReference type="PRINTS" id="PR00996">
    <property type="entry name" value="CHERMTFRASE"/>
</dbReference>
<evidence type="ECO:0000256" key="1">
    <source>
        <dbReference type="ARBA" id="ARBA00001541"/>
    </source>
</evidence>
<evidence type="ECO:0000256" key="3">
    <source>
        <dbReference type="ARBA" id="ARBA00022679"/>
    </source>
</evidence>
<keyword evidence="9" id="KW-1185">Reference proteome</keyword>
<accession>A0A8T4I9C3</accession>
<evidence type="ECO:0000256" key="4">
    <source>
        <dbReference type="ARBA" id="ARBA00022691"/>
    </source>
</evidence>
<dbReference type="Pfam" id="PF03705">
    <property type="entry name" value="CheR_N"/>
    <property type="match status" value="1"/>
</dbReference>
<dbReference type="Proteomes" id="UP000676996">
    <property type="component" value="Unassembled WGS sequence"/>
</dbReference>
<evidence type="ECO:0000256" key="6">
    <source>
        <dbReference type="PIRSR" id="PIRSR000410-1"/>
    </source>
</evidence>
<protein>
    <recommendedName>
        <fullName evidence="5">Chemotaxis protein methyltransferase</fullName>
        <ecNumber evidence="5">2.1.1.80</ecNumber>
    </recommendedName>
</protein>
<comment type="function">
    <text evidence="5">Methylation of the membrane-bound methyl-accepting chemotaxis proteins (MCP) to form gamma-glutamyl methyl ester residues in MCP.</text>
</comment>
<evidence type="ECO:0000256" key="2">
    <source>
        <dbReference type="ARBA" id="ARBA00022603"/>
    </source>
</evidence>
<feature type="domain" description="CheR-type methyltransferase" evidence="7">
    <location>
        <begin position="14"/>
        <end position="291"/>
    </location>
</feature>
<comment type="catalytic activity">
    <reaction evidence="1 5">
        <text>L-glutamyl-[protein] + S-adenosyl-L-methionine = [protein]-L-glutamate 5-O-methyl ester + S-adenosyl-L-homocysteine</text>
        <dbReference type="Rhea" id="RHEA:24452"/>
        <dbReference type="Rhea" id="RHEA-COMP:10208"/>
        <dbReference type="Rhea" id="RHEA-COMP:10311"/>
        <dbReference type="ChEBI" id="CHEBI:29973"/>
        <dbReference type="ChEBI" id="CHEBI:57856"/>
        <dbReference type="ChEBI" id="CHEBI:59789"/>
        <dbReference type="ChEBI" id="CHEBI:82795"/>
        <dbReference type="EC" id="2.1.1.80"/>
    </reaction>
</comment>
<dbReference type="PIRSF" id="PIRSF000410">
    <property type="entry name" value="CheR"/>
    <property type="match status" value="1"/>
</dbReference>
<feature type="binding site" evidence="6">
    <location>
        <position position="89"/>
    </location>
    <ligand>
        <name>S-adenosyl-L-methionine</name>
        <dbReference type="ChEBI" id="CHEBI:59789"/>
    </ligand>
</feature>
<feature type="binding site" evidence="6">
    <location>
        <begin position="217"/>
        <end position="218"/>
    </location>
    <ligand>
        <name>S-adenosyl-L-methionine</name>
        <dbReference type="ChEBI" id="CHEBI:59789"/>
    </ligand>
</feature>
<evidence type="ECO:0000259" key="7">
    <source>
        <dbReference type="PROSITE" id="PS50123"/>
    </source>
</evidence>
<dbReference type="InterPro" id="IPR022641">
    <property type="entry name" value="CheR_N"/>
</dbReference>
<dbReference type="SMART" id="SM00138">
    <property type="entry name" value="MeTrc"/>
    <property type="match status" value="1"/>
</dbReference>
<dbReference type="InterPro" id="IPR026024">
    <property type="entry name" value="Chemotaxis_MeTrfase_CheR"/>
</dbReference>
<dbReference type="InterPro" id="IPR036804">
    <property type="entry name" value="CheR_N_sf"/>
</dbReference>
<dbReference type="InterPro" id="IPR022642">
    <property type="entry name" value="CheR_C"/>
</dbReference>
<dbReference type="RefSeq" id="WP_284052254.1">
    <property type="nucleotide sequence ID" value="NZ_JAGRQC010000001.1"/>
</dbReference>
<name>A0A8T4I9C3_9SPHN</name>
<organism evidence="8 9">
    <name type="scientific">Stakelama marina</name>
    <dbReference type="NCBI Taxonomy" id="2826939"/>
    <lineage>
        <taxon>Bacteria</taxon>
        <taxon>Pseudomonadati</taxon>
        <taxon>Pseudomonadota</taxon>
        <taxon>Alphaproteobacteria</taxon>
        <taxon>Sphingomonadales</taxon>
        <taxon>Sphingomonadaceae</taxon>
        <taxon>Stakelama</taxon>
    </lineage>
</organism>
<dbReference type="InterPro" id="IPR029063">
    <property type="entry name" value="SAM-dependent_MTases_sf"/>
</dbReference>
<dbReference type="InterPro" id="IPR000780">
    <property type="entry name" value="CheR_MeTrfase"/>
</dbReference>
<keyword evidence="3 5" id="KW-0808">Transferase</keyword>
<feature type="binding site" evidence="6">
    <location>
        <position position="95"/>
    </location>
    <ligand>
        <name>S-adenosyl-L-methionine</name>
        <dbReference type="ChEBI" id="CHEBI:59789"/>
    </ligand>
</feature>
<dbReference type="GO" id="GO:0008983">
    <property type="term" value="F:protein-glutamate O-methyltransferase activity"/>
    <property type="evidence" value="ECO:0007669"/>
    <property type="project" value="UniProtKB-EC"/>
</dbReference>
<dbReference type="GO" id="GO:0032259">
    <property type="term" value="P:methylation"/>
    <property type="evidence" value="ECO:0007669"/>
    <property type="project" value="UniProtKB-KW"/>
</dbReference>